<dbReference type="PANTHER" id="PTHR30621:SF0">
    <property type="entry name" value="BIFUNCTIONAL GLUTAMINE SYNTHETASE ADENYLYLTRANSFERASE_ADENYLYL-REMOVING ENZYME"/>
    <property type="match status" value="1"/>
</dbReference>
<dbReference type="Pfam" id="PF03710">
    <property type="entry name" value="GlnE"/>
    <property type="match status" value="3"/>
</dbReference>
<reference evidence="9 10" key="1">
    <citation type="submission" date="2019-02" db="EMBL/GenBank/DDBJ databases">
        <title>Deep-cultivation of Planctomycetes and their phenomic and genomic characterization uncovers novel biology.</title>
        <authorList>
            <person name="Wiegand S."/>
            <person name="Jogler M."/>
            <person name="Boedeker C."/>
            <person name="Pinto D."/>
            <person name="Vollmers J."/>
            <person name="Rivas-Marin E."/>
            <person name="Kohn T."/>
            <person name="Peeters S.H."/>
            <person name="Heuer A."/>
            <person name="Rast P."/>
            <person name="Oberbeckmann S."/>
            <person name="Bunk B."/>
            <person name="Jeske O."/>
            <person name="Meyerdierks A."/>
            <person name="Storesund J.E."/>
            <person name="Kallscheuer N."/>
            <person name="Luecker S."/>
            <person name="Lage O.M."/>
            <person name="Pohl T."/>
            <person name="Merkel B.J."/>
            <person name="Hornburger P."/>
            <person name="Mueller R.-W."/>
            <person name="Bruemmer F."/>
            <person name="Labrenz M."/>
            <person name="Spormann A.M."/>
            <person name="Op den Camp H."/>
            <person name="Overmann J."/>
            <person name="Amann R."/>
            <person name="Jetten M.S.M."/>
            <person name="Mascher T."/>
            <person name="Medema M.H."/>
            <person name="Devos D.P."/>
            <person name="Kaster A.-K."/>
            <person name="Ovreas L."/>
            <person name="Rohde M."/>
            <person name="Galperin M.Y."/>
            <person name="Jogler C."/>
        </authorList>
    </citation>
    <scope>NUCLEOTIDE SEQUENCE [LARGE SCALE GENOMIC DNA]</scope>
    <source>
        <strain evidence="9 10">Spa11</strain>
    </source>
</reference>
<feature type="domain" description="PII-uridylyltransferase/Glutamine-synthetase adenylyltransferase" evidence="8">
    <location>
        <begin position="905"/>
        <end position="1031"/>
    </location>
</feature>
<evidence type="ECO:0000259" key="8">
    <source>
        <dbReference type="Pfam" id="PF08335"/>
    </source>
</evidence>
<proteinExistence type="predicted"/>
<feature type="domain" description="PII-uridylyltransferase/Glutamine-synthetase adenylyltransferase" evidence="8">
    <location>
        <begin position="360"/>
        <end position="484"/>
    </location>
</feature>
<evidence type="ECO:0000256" key="5">
    <source>
        <dbReference type="ARBA" id="ARBA00022842"/>
    </source>
</evidence>
<dbReference type="Gene3D" id="1.20.120.330">
    <property type="entry name" value="Nucleotidyltransferases domain 2"/>
    <property type="match status" value="2"/>
</dbReference>
<keyword evidence="9" id="KW-0436">Ligase</keyword>
<dbReference type="InterPro" id="IPR043519">
    <property type="entry name" value="NT_sf"/>
</dbReference>
<evidence type="ECO:0000256" key="2">
    <source>
        <dbReference type="ARBA" id="ARBA00022695"/>
    </source>
</evidence>
<evidence type="ECO:0000256" key="6">
    <source>
        <dbReference type="ARBA" id="ARBA00023268"/>
    </source>
</evidence>
<gene>
    <name evidence="9" type="primary">glnE</name>
    <name evidence="9" type="ORF">Spa11_42050</name>
</gene>
<dbReference type="GO" id="GO:0016874">
    <property type="term" value="F:ligase activity"/>
    <property type="evidence" value="ECO:0007669"/>
    <property type="project" value="UniProtKB-KW"/>
</dbReference>
<feature type="domain" description="Glutamate-ammonia ligase adenylyltransferase repeated" evidence="7">
    <location>
        <begin position="742"/>
        <end position="875"/>
    </location>
</feature>
<dbReference type="EC" id="2.7.7.42" evidence="9"/>
<keyword evidence="2 9" id="KW-0548">Nucleotidyltransferase</keyword>
<keyword evidence="3" id="KW-0547">Nucleotide-binding</keyword>
<evidence type="ECO:0000313" key="10">
    <source>
        <dbReference type="Proteomes" id="UP000316426"/>
    </source>
</evidence>
<keyword evidence="10" id="KW-1185">Reference proteome</keyword>
<evidence type="ECO:0000256" key="1">
    <source>
        <dbReference type="ARBA" id="ARBA00022679"/>
    </source>
</evidence>
<dbReference type="KEGG" id="bmei:Spa11_42050"/>
<dbReference type="SUPFAM" id="SSF81593">
    <property type="entry name" value="Nucleotidyltransferase substrate binding subunit/domain"/>
    <property type="match status" value="2"/>
</dbReference>
<keyword evidence="1 9" id="KW-0808">Transferase</keyword>
<dbReference type="InterPro" id="IPR023057">
    <property type="entry name" value="GlnE"/>
</dbReference>
<feature type="domain" description="Glutamate-ammonia ligase adenylyltransferase repeated" evidence="7">
    <location>
        <begin position="78"/>
        <end position="319"/>
    </location>
</feature>
<feature type="domain" description="Glutamate-ammonia ligase adenylyltransferase repeated" evidence="7">
    <location>
        <begin position="606"/>
        <end position="718"/>
    </location>
</feature>
<dbReference type="InterPro" id="IPR013546">
    <property type="entry name" value="PII_UdlTrfase/GS_AdlTrfase"/>
</dbReference>
<dbReference type="InterPro" id="IPR005190">
    <property type="entry name" value="GlnE_rpt_dom"/>
</dbReference>
<evidence type="ECO:0000313" key="9">
    <source>
        <dbReference type="EMBL" id="QDV75982.1"/>
    </source>
</evidence>
<dbReference type="GO" id="GO:0005829">
    <property type="term" value="C:cytosol"/>
    <property type="evidence" value="ECO:0007669"/>
    <property type="project" value="TreeGrafter"/>
</dbReference>
<sequence>MTASDAPVAAALTPWERIARSGVPDDLVGLIQTQFNVTEPRLADPTMALRNLERFLAGARNPLSTAALFERDRDALPQLLQLLSSSQYLADQLVRDQECYDLVRMTEGRPVAREVLVDELVSEVGGLTDWARVSAALRRAKRRETTRIAYGDIVRGQSVAVVARQISYLADAILEAALVFLAGRLEERFGVPLRRDGERARFCVLAMGKLGGVELNYSSDIDLVFLYEEEGQTDHSRPTTNREYFDRLARDLVKLVGESSEHGSCYRIDMRLRPEGSRGPLVQPIDAMIAYYDTRGRTWERQAMIKARPVAGDLALGGRLLNVLEPWVYRRYLTMADIAGIKSLKRRIESLSTGEGDDASDVKTGHGGIRDIEFVIQFLQLLNGGTLPEVRTGTTLDAIQRLEKAGCLTPQERIHLTENYEFLRKLEHRLQIVFDLQTHTLPEDADELRKVAVRMGFTDKKDLTALEAFQADFRLRTEVNRRILDHLLHDAFHDDHVAEPEVDLVNDPEPSPEAIEAVLGRYPFADNKAAYANLMSLATEPIRFLSPRRCRHFLASIAPRLLSAIAQTPEPDATLVNLSRVSDSLGGKAALWELFSSNPDSLHLYVMLCAACPYLADILTSNPGMIDELMDSLLVGRLPTTGQLEESLAELTRGAEDLDPILHSFKHAQHLRVGVRDILGKDDIQDTHAALADVAQVCLTGIADREYAALVEKHGSPTIGPVEEPRDDESPAAAEERAAIAGREGEPAEAIILAMGKLGGREPNYHSDLDLVFLYEADGPTVHLRRARRAISTTNGHFFGELGQRIISVANRLGPYGRLYEVDARLRPTGRGGTLAVSVRALREYFASGAGQLWERLALCKARVVFGSEDAAARAMAAVNEAAYGPAWRPEHADEIRDMRRRLEATASPRNLKRGAGGTVDTEFLAQMLQLRHGGDDPSVRTPNTLDALTALEAGGYLATEDADFFRRSYRLERSVESRIRLMNSAGRHEFPDDEREQRKLAYLLGYASAKAMVNEVEDCRQETRARFDRLFEAARK</sequence>
<keyword evidence="6" id="KW-0511">Multifunctional enzyme</keyword>
<dbReference type="Gene3D" id="3.30.460.10">
    <property type="entry name" value="Beta Polymerase, domain 2"/>
    <property type="match status" value="2"/>
</dbReference>
<evidence type="ECO:0000256" key="3">
    <source>
        <dbReference type="ARBA" id="ARBA00022741"/>
    </source>
</evidence>
<dbReference type="GO" id="GO:0005524">
    <property type="term" value="F:ATP binding"/>
    <property type="evidence" value="ECO:0007669"/>
    <property type="project" value="UniProtKB-KW"/>
</dbReference>
<keyword evidence="4" id="KW-0067">ATP-binding</keyword>
<dbReference type="GO" id="GO:0008882">
    <property type="term" value="F:[glutamate-ammonia-ligase] adenylyltransferase activity"/>
    <property type="evidence" value="ECO:0007669"/>
    <property type="project" value="UniProtKB-EC"/>
</dbReference>
<organism evidence="9 10">
    <name type="scientific">Botrimarina mediterranea</name>
    <dbReference type="NCBI Taxonomy" id="2528022"/>
    <lineage>
        <taxon>Bacteria</taxon>
        <taxon>Pseudomonadati</taxon>
        <taxon>Planctomycetota</taxon>
        <taxon>Planctomycetia</taxon>
        <taxon>Pirellulales</taxon>
        <taxon>Lacipirellulaceae</taxon>
        <taxon>Botrimarina</taxon>
    </lineage>
</organism>
<evidence type="ECO:0000259" key="7">
    <source>
        <dbReference type="Pfam" id="PF03710"/>
    </source>
</evidence>
<keyword evidence="5" id="KW-0460">Magnesium</keyword>
<dbReference type="GO" id="GO:0000820">
    <property type="term" value="P:regulation of glutamine family amino acid metabolic process"/>
    <property type="evidence" value="ECO:0007669"/>
    <property type="project" value="TreeGrafter"/>
</dbReference>
<dbReference type="CDD" id="cd05401">
    <property type="entry name" value="NT_GlnE_GlnD_like"/>
    <property type="match status" value="2"/>
</dbReference>
<dbReference type="SUPFAM" id="SSF81301">
    <property type="entry name" value="Nucleotidyltransferase"/>
    <property type="match status" value="2"/>
</dbReference>
<dbReference type="AlphaFoldDB" id="A0A518KDV6"/>
<dbReference type="EMBL" id="CP036349">
    <property type="protein sequence ID" value="QDV75982.1"/>
    <property type="molecule type" value="Genomic_DNA"/>
</dbReference>
<dbReference type="Proteomes" id="UP000316426">
    <property type="component" value="Chromosome"/>
</dbReference>
<name>A0A518KDV6_9BACT</name>
<dbReference type="PANTHER" id="PTHR30621">
    <property type="entry name" value="GLUTAMINE SYNTHETASE ADENYLYLTRANSFERASE"/>
    <property type="match status" value="1"/>
</dbReference>
<protein>
    <submittedName>
        <fullName evidence="9">Glutamate-ammonia-ligase adenylyltransferase</fullName>
        <ecNumber evidence="9">2.7.7.42</ecNumber>
    </submittedName>
</protein>
<accession>A0A518KDV6</accession>
<dbReference type="Pfam" id="PF08335">
    <property type="entry name" value="GlnD_UR_UTase"/>
    <property type="match status" value="2"/>
</dbReference>
<evidence type="ECO:0000256" key="4">
    <source>
        <dbReference type="ARBA" id="ARBA00022840"/>
    </source>
</evidence>
<dbReference type="Gene3D" id="1.20.120.1510">
    <property type="match status" value="1"/>
</dbReference>